<evidence type="ECO:0000256" key="1">
    <source>
        <dbReference type="SAM" id="MobiDB-lite"/>
    </source>
</evidence>
<evidence type="ECO:0000259" key="2">
    <source>
        <dbReference type="PROSITE" id="PS50882"/>
    </source>
</evidence>
<feature type="region of interest" description="Disordered" evidence="1">
    <location>
        <begin position="397"/>
        <end position="459"/>
    </location>
</feature>
<feature type="domain" description="YTH" evidence="2">
    <location>
        <begin position="193"/>
        <end position="328"/>
    </location>
</feature>
<dbReference type="CDD" id="cd21134">
    <property type="entry name" value="YTH"/>
    <property type="match status" value="1"/>
</dbReference>
<evidence type="ECO:0000313" key="4">
    <source>
        <dbReference type="Proteomes" id="UP001497444"/>
    </source>
</evidence>
<dbReference type="InterPro" id="IPR045168">
    <property type="entry name" value="YTH_prot"/>
</dbReference>
<feature type="compositionally biased region" description="Polar residues" evidence="1">
    <location>
        <begin position="166"/>
        <end position="180"/>
    </location>
</feature>
<dbReference type="EMBL" id="OZ020097">
    <property type="protein sequence ID" value="CAK9268954.1"/>
    <property type="molecule type" value="Genomic_DNA"/>
</dbReference>
<reference evidence="3 4" key="1">
    <citation type="submission" date="2024-02" db="EMBL/GenBank/DDBJ databases">
        <authorList>
            <consortium name="ELIXIR-Norway"/>
            <consortium name="Elixir Norway"/>
        </authorList>
    </citation>
    <scope>NUCLEOTIDE SEQUENCE [LARGE SCALE GENOMIC DNA]</scope>
</reference>
<organism evidence="3 4">
    <name type="scientific">Sphagnum jensenii</name>
    <dbReference type="NCBI Taxonomy" id="128206"/>
    <lineage>
        <taxon>Eukaryota</taxon>
        <taxon>Viridiplantae</taxon>
        <taxon>Streptophyta</taxon>
        <taxon>Embryophyta</taxon>
        <taxon>Bryophyta</taxon>
        <taxon>Sphagnophytina</taxon>
        <taxon>Sphagnopsida</taxon>
        <taxon>Sphagnales</taxon>
        <taxon>Sphagnaceae</taxon>
        <taxon>Sphagnum</taxon>
    </lineage>
</organism>
<feature type="region of interest" description="Disordered" evidence="1">
    <location>
        <begin position="166"/>
        <end position="185"/>
    </location>
</feature>
<dbReference type="Gene3D" id="3.10.590.10">
    <property type="entry name" value="ph1033 like domains"/>
    <property type="match status" value="1"/>
</dbReference>
<feature type="compositionally biased region" description="Basic and acidic residues" evidence="1">
    <location>
        <begin position="112"/>
        <end position="128"/>
    </location>
</feature>
<keyword evidence="4" id="KW-1185">Reference proteome</keyword>
<dbReference type="Proteomes" id="UP001497444">
    <property type="component" value="Chromosome 2"/>
</dbReference>
<protein>
    <recommendedName>
        <fullName evidence="2">YTH domain-containing protein</fullName>
    </recommendedName>
</protein>
<dbReference type="PROSITE" id="PS50882">
    <property type="entry name" value="YTH"/>
    <property type="match status" value="1"/>
</dbReference>
<evidence type="ECO:0000313" key="3">
    <source>
        <dbReference type="EMBL" id="CAK9268954.1"/>
    </source>
</evidence>
<dbReference type="Pfam" id="PF04146">
    <property type="entry name" value="YTH"/>
    <property type="match status" value="1"/>
</dbReference>
<sequence>MQQAIAGRCPMKSAGAAGDTAIIATPYQHEQMVRQVATPPSKVLEKATSSRRKMMEKSVLDDIMGDPDDFQDLADSDAISESDCGRWEDAVRAALEDEAAVGGAQQETMEPEEIKPEVPRHAVLKEDCPPDGALPDPSLPDPSHRPNASEDAGSFLQSSEAQLQNNGKVGKSRQNGNVGTMSKAAKQQKVYHTKYFIIKSLNHHNLAKSIEKGIWATQAMNEPVLNEAFETCERVVLVFSVNMSSHFQGYARMASPIGRRRANIWSEANEGANPWGGTFRVEWLCLYDLPFQKTVHLKNPLNSFKPVKISRDCQELTKEIGEALCALIDEGADQEGRPKRKLGPDGMVTQVTKKTRELTGEGLYGQRLPPAPAAGPGLPLMYHAPSMAPPEAFTSARPIVRPSGSFPSKPMQTSDHPRPSRSRSPHLAPSEKRARELIRDRERGSDKERTRSRSSSRSVDLAAEEDLLNMTYEEYLQRHGLGHCNGYNQVGYNGPAGGLGYGGWTGGGGGMAYSPDDQYAKYLANWYGGQAPSDRLHAMEHGSRGPDPGWHGQLVDDGMRRPLRDVEGNGSADFWKHNGWVSHLH</sequence>
<gene>
    <name evidence="3" type="ORF">CSSPJE1EN1_LOCUS14432</name>
</gene>
<feature type="compositionally biased region" description="Basic and acidic residues" evidence="1">
    <location>
        <begin position="429"/>
        <end position="451"/>
    </location>
</feature>
<proteinExistence type="predicted"/>
<accession>A0ABP0WQ12</accession>
<name>A0ABP0WQ12_9BRYO</name>
<feature type="region of interest" description="Disordered" evidence="1">
    <location>
        <begin position="99"/>
        <end position="157"/>
    </location>
</feature>
<dbReference type="InterPro" id="IPR007275">
    <property type="entry name" value="YTH_domain"/>
</dbReference>
<dbReference type="PANTHER" id="PTHR12357">
    <property type="entry name" value="YTH YT521-B HOMOLOGY DOMAIN-CONTAINING"/>
    <property type="match status" value="1"/>
</dbReference>
<dbReference type="PANTHER" id="PTHR12357:SF3">
    <property type="entry name" value="YTH DOMAIN-CONTAINING PROTEIN 1"/>
    <property type="match status" value="1"/>
</dbReference>